<evidence type="ECO:0000313" key="3">
    <source>
        <dbReference type="Proteomes" id="UP000464624"/>
    </source>
</evidence>
<dbReference type="InterPro" id="IPR012654">
    <property type="entry name" value="CHP02391"/>
</dbReference>
<evidence type="ECO:0000313" key="2">
    <source>
        <dbReference type="EMBL" id="BBU24712.1"/>
    </source>
</evidence>
<gene>
    <name evidence="2" type="ORF">MYXE_45020</name>
</gene>
<reference evidence="2 3" key="1">
    <citation type="submission" date="2019-12" db="EMBL/GenBank/DDBJ databases">
        <title>Complete genome sequence of Mycolicibacterium xenopi str. JCM15661T.</title>
        <authorList>
            <person name="Yoshida M."/>
            <person name="Fukano H."/>
            <person name="Asakura T."/>
            <person name="Hoshino Y."/>
        </authorList>
    </citation>
    <scope>NUCLEOTIDE SEQUENCE [LARGE SCALE GENOMIC DNA]</scope>
    <source>
        <strain evidence="2 3">JCM 15661T</strain>
    </source>
</reference>
<organism evidence="2 3">
    <name type="scientific">Mycobacterium xenopi</name>
    <dbReference type="NCBI Taxonomy" id="1789"/>
    <lineage>
        <taxon>Bacteria</taxon>
        <taxon>Bacillati</taxon>
        <taxon>Actinomycetota</taxon>
        <taxon>Actinomycetes</taxon>
        <taxon>Mycobacteriales</taxon>
        <taxon>Mycobacteriaceae</taxon>
        <taxon>Mycobacterium</taxon>
    </lineage>
</organism>
<dbReference type="AlphaFoldDB" id="A0AAD1M3A8"/>
<evidence type="ECO:0000259" key="1">
    <source>
        <dbReference type="Pfam" id="PF09509"/>
    </source>
</evidence>
<dbReference type="KEGG" id="mxe:MYXE_45020"/>
<dbReference type="RefSeq" id="WP_085193217.1">
    <property type="nucleotide sequence ID" value="NZ_AP022314.1"/>
</dbReference>
<dbReference type="Pfam" id="PF09509">
    <property type="entry name" value="Hypoth_Ymh"/>
    <property type="match status" value="1"/>
</dbReference>
<protein>
    <recommendedName>
        <fullName evidence="1">Conserved hypothetical protein CHP02391 domain-containing protein</fullName>
    </recommendedName>
</protein>
<dbReference type="NCBIfam" id="TIGR02391">
    <property type="entry name" value="hypoth_ymh"/>
    <property type="match status" value="1"/>
</dbReference>
<sequence length="245" mass="26713">MLPHGIKGKTMKLRRVADDGTVTEFDIQGQDLGQKDGITFSVDADVEVGDEVTETLPNGKLKTMRLLEVQVFQSPFGTKMLDHTSAKYEVVTGRAALRQPAPVSLPGLHQLISAASGSQIATRHYDDAVFNAFKAVEERVQALTGYPKNSKGQSEIGKRLMTTVFNEQNPLLDITSDNADAGQKDDEREGFKFLFMGGAQAFRNTRGHGPSLQTGEREAMEMLATASLLMRALDRAEARLSGGQQ</sequence>
<feature type="domain" description="Conserved hypothetical protein CHP02391" evidence="1">
    <location>
        <begin position="108"/>
        <end position="233"/>
    </location>
</feature>
<proteinExistence type="predicted"/>
<accession>A0AAD1M3A8</accession>
<dbReference type="Proteomes" id="UP000464624">
    <property type="component" value="Chromosome"/>
</dbReference>
<dbReference type="EMBL" id="AP022314">
    <property type="protein sequence ID" value="BBU24712.1"/>
    <property type="molecule type" value="Genomic_DNA"/>
</dbReference>
<name>A0AAD1M3A8_MYCXE</name>